<proteinExistence type="inferred from homology"/>
<evidence type="ECO:0000256" key="6">
    <source>
        <dbReference type="ARBA" id="ARBA00022989"/>
    </source>
</evidence>
<gene>
    <name evidence="11" type="ORF">CCDG5_0372</name>
</gene>
<evidence type="ECO:0000256" key="1">
    <source>
        <dbReference type="ARBA" id="ARBA00002578"/>
    </source>
</evidence>
<keyword evidence="7 10" id="KW-0472">Membrane</keyword>
<evidence type="ECO:0000256" key="8">
    <source>
        <dbReference type="ARBA" id="ARBA00023143"/>
    </source>
</evidence>
<feature type="transmembrane region" description="Helical" evidence="10">
    <location>
        <begin position="7"/>
        <end position="28"/>
    </location>
</feature>
<comment type="subcellular location">
    <subcellularLocation>
        <location evidence="10">Cell membrane</location>
        <topology evidence="10">Multi-pass membrane protein</topology>
    </subcellularLocation>
    <subcellularLocation>
        <location evidence="10">Bacterial flagellum basal body</location>
    </subcellularLocation>
</comment>
<keyword evidence="12" id="KW-1185">Reference proteome</keyword>
<dbReference type="InterPro" id="IPR006303">
    <property type="entry name" value="FliR"/>
</dbReference>
<dbReference type="GO" id="GO:0005886">
    <property type="term" value="C:plasma membrane"/>
    <property type="evidence" value="ECO:0007669"/>
    <property type="project" value="UniProtKB-SubCell"/>
</dbReference>
<name>A0A078KIU4_9FIRM</name>
<organism evidence="11 12">
    <name type="scientific">[Clostridium] cellulosi</name>
    <dbReference type="NCBI Taxonomy" id="29343"/>
    <lineage>
        <taxon>Bacteria</taxon>
        <taxon>Bacillati</taxon>
        <taxon>Bacillota</taxon>
        <taxon>Clostridia</taxon>
        <taxon>Eubacteriales</taxon>
        <taxon>Oscillospiraceae</taxon>
        <taxon>Oscillospiraceae incertae sedis</taxon>
    </lineage>
</organism>
<keyword evidence="11" id="KW-0969">Cilium</keyword>
<evidence type="ECO:0000313" key="11">
    <source>
        <dbReference type="EMBL" id="CDZ23511.1"/>
    </source>
</evidence>
<feature type="transmembrane region" description="Helical" evidence="10">
    <location>
        <begin position="40"/>
        <end position="59"/>
    </location>
</feature>
<dbReference type="PANTHER" id="PTHR30065:SF1">
    <property type="entry name" value="SURFACE PRESENTATION OF ANTIGENS PROTEIN SPAR"/>
    <property type="match status" value="1"/>
</dbReference>
<keyword evidence="11" id="KW-0966">Cell projection</keyword>
<dbReference type="KEGG" id="ccel:CCDG5_0372"/>
<reference evidence="12" key="1">
    <citation type="submission" date="2014-07" db="EMBL/GenBank/DDBJ databases">
        <authorList>
            <person name="Wibberg D."/>
        </authorList>
    </citation>
    <scope>NUCLEOTIDE SEQUENCE [LARGE SCALE GENOMIC DNA]</scope>
    <source>
        <strain evidence="12">DG5</strain>
    </source>
</reference>
<dbReference type="PATRIC" id="fig|29343.3.peg.388"/>
<keyword evidence="5 10" id="KW-0812">Transmembrane</keyword>
<dbReference type="PANTHER" id="PTHR30065">
    <property type="entry name" value="FLAGELLAR BIOSYNTHETIC PROTEIN FLIR"/>
    <property type="match status" value="1"/>
</dbReference>
<dbReference type="GO" id="GO:0006605">
    <property type="term" value="P:protein targeting"/>
    <property type="evidence" value="ECO:0007669"/>
    <property type="project" value="UniProtKB-UniRule"/>
</dbReference>
<comment type="similarity">
    <text evidence="2 10">Belongs to the FliR/MopE/SpaR family.</text>
</comment>
<feature type="transmembrane region" description="Helical" evidence="10">
    <location>
        <begin position="125"/>
        <end position="147"/>
    </location>
</feature>
<evidence type="ECO:0000256" key="5">
    <source>
        <dbReference type="ARBA" id="ARBA00022692"/>
    </source>
</evidence>
<dbReference type="AlphaFoldDB" id="A0A078KIU4"/>
<accession>A0A078KIU4</accession>
<dbReference type="GO" id="GO:0009425">
    <property type="term" value="C:bacterial-type flagellum basal body"/>
    <property type="evidence" value="ECO:0007669"/>
    <property type="project" value="UniProtKB-SubCell"/>
</dbReference>
<evidence type="ECO:0000256" key="3">
    <source>
        <dbReference type="ARBA" id="ARBA00021717"/>
    </source>
</evidence>
<evidence type="ECO:0000313" key="12">
    <source>
        <dbReference type="Proteomes" id="UP000032431"/>
    </source>
</evidence>
<evidence type="ECO:0000256" key="10">
    <source>
        <dbReference type="RuleBase" id="RU362071"/>
    </source>
</evidence>
<dbReference type="HOGENOM" id="CLU_063626_2_1_9"/>
<dbReference type="STRING" id="29343.CCDG5_0372"/>
<feature type="transmembrane region" description="Helical" evidence="10">
    <location>
        <begin position="183"/>
        <end position="205"/>
    </location>
</feature>
<protein>
    <recommendedName>
        <fullName evidence="3 9">Flagellar biosynthetic protein FliR</fullName>
    </recommendedName>
</protein>
<dbReference type="EMBL" id="LM995447">
    <property type="protein sequence ID" value="CDZ23511.1"/>
    <property type="molecule type" value="Genomic_DNA"/>
</dbReference>
<keyword evidence="11" id="KW-0282">Flagellum</keyword>
<dbReference type="GO" id="GO:0044780">
    <property type="term" value="P:bacterial-type flagellum assembly"/>
    <property type="evidence" value="ECO:0007669"/>
    <property type="project" value="UniProtKB-UniRule"/>
</dbReference>
<evidence type="ECO:0000256" key="4">
    <source>
        <dbReference type="ARBA" id="ARBA00022475"/>
    </source>
</evidence>
<dbReference type="Pfam" id="PF01311">
    <property type="entry name" value="Bac_export_1"/>
    <property type="match status" value="1"/>
</dbReference>
<dbReference type="InterPro" id="IPR002010">
    <property type="entry name" value="T3SS_IM_R"/>
</dbReference>
<sequence>MTLTFPVLFGLQLNLFLMVFMRMNGLFLFNPIMGRENVPVPIRLGLGFLCALVVTPTLTDIKVEINNYVQLIVMSLGEIFIGLAIGVVVALIVYTVQVAGELIDAQMGLTLAQIYDPRTGANMPLFGIFFNIIMICGFFIGGAHLSLISFISDSFRLVAPGAVVPTQQSMRFIFAMGKDYFEFGLRLAIPVVAVEVISQLAIGMIMKAVPSVNIFTIGMHLTALVGLLILFVTMTAIVTACGQLITFLIEKAAEVIKLIAAGT</sequence>
<dbReference type="PRINTS" id="PR00953">
    <property type="entry name" value="TYPE3IMRPROT"/>
</dbReference>
<evidence type="ECO:0000256" key="9">
    <source>
        <dbReference type="NCBIfam" id="TIGR01400"/>
    </source>
</evidence>
<evidence type="ECO:0000256" key="7">
    <source>
        <dbReference type="ARBA" id="ARBA00023136"/>
    </source>
</evidence>
<keyword evidence="4 10" id="KW-1003">Cell membrane</keyword>
<dbReference type="NCBIfam" id="TIGR01400">
    <property type="entry name" value="fliR"/>
    <property type="match status" value="1"/>
</dbReference>
<keyword evidence="8 10" id="KW-0975">Bacterial flagellum</keyword>
<dbReference type="OrthoDB" id="9807748at2"/>
<comment type="function">
    <text evidence="1 10">Role in flagellar biosynthesis.</text>
</comment>
<keyword evidence="6 10" id="KW-1133">Transmembrane helix</keyword>
<dbReference type="Proteomes" id="UP000032431">
    <property type="component" value="Chromosome I"/>
</dbReference>
<evidence type="ECO:0000256" key="2">
    <source>
        <dbReference type="ARBA" id="ARBA00009772"/>
    </source>
</evidence>
<feature type="transmembrane region" description="Helical" evidence="10">
    <location>
        <begin position="71"/>
        <end position="94"/>
    </location>
</feature>
<feature type="transmembrane region" description="Helical" evidence="10">
    <location>
        <begin position="225"/>
        <end position="249"/>
    </location>
</feature>